<dbReference type="SUPFAM" id="SSF55073">
    <property type="entry name" value="Nucleotide cyclase"/>
    <property type="match status" value="1"/>
</dbReference>
<evidence type="ECO:0000313" key="5">
    <source>
        <dbReference type="Proteomes" id="UP000606044"/>
    </source>
</evidence>
<protein>
    <recommendedName>
        <fullName evidence="6">EAL domain-containing protein</fullName>
    </recommendedName>
</protein>
<dbReference type="SMART" id="SM00267">
    <property type="entry name" value="GGDEF"/>
    <property type="match status" value="1"/>
</dbReference>
<dbReference type="Proteomes" id="UP000606044">
    <property type="component" value="Unassembled WGS sequence"/>
</dbReference>
<dbReference type="InterPro" id="IPR001633">
    <property type="entry name" value="EAL_dom"/>
</dbReference>
<feature type="domain" description="GGDEF" evidence="3">
    <location>
        <begin position="288"/>
        <end position="420"/>
    </location>
</feature>
<evidence type="ECO:0000313" key="4">
    <source>
        <dbReference type="EMBL" id="GGF55568.1"/>
    </source>
</evidence>
<dbReference type="InterPro" id="IPR043128">
    <property type="entry name" value="Rev_trsase/Diguanyl_cyclase"/>
</dbReference>
<evidence type="ECO:0000259" key="2">
    <source>
        <dbReference type="PROSITE" id="PS50883"/>
    </source>
</evidence>
<dbReference type="SUPFAM" id="SSF141868">
    <property type="entry name" value="EAL domain-like"/>
    <property type="match status" value="1"/>
</dbReference>
<dbReference type="Pfam" id="PF00990">
    <property type="entry name" value="GGDEF"/>
    <property type="match status" value="1"/>
</dbReference>
<reference evidence="4" key="1">
    <citation type="journal article" date="2014" name="Int. J. Syst. Evol. Microbiol.">
        <title>Complete genome sequence of Corynebacterium casei LMG S-19264T (=DSM 44701T), isolated from a smear-ripened cheese.</title>
        <authorList>
            <consortium name="US DOE Joint Genome Institute (JGI-PGF)"/>
            <person name="Walter F."/>
            <person name="Albersmeier A."/>
            <person name="Kalinowski J."/>
            <person name="Ruckert C."/>
        </authorList>
    </citation>
    <scope>NUCLEOTIDE SEQUENCE</scope>
    <source>
        <strain evidence="4">CCM 7897</strain>
    </source>
</reference>
<comment type="caution">
    <text evidence="4">The sequence shown here is derived from an EMBL/GenBank/DDBJ whole genome shotgun (WGS) entry which is preliminary data.</text>
</comment>
<name>A0A917F8J5_9HYPH</name>
<evidence type="ECO:0008006" key="6">
    <source>
        <dbReference type="Google" id="ProtNLM"/>
    </source>
</evidence>
<keyword evidence="5" id="KW-1185">Reference proteome</keyword>
<sequence length="697" mass="75714">MITAALVSLLVWALFQNETAGEAQEREVVRSFLAARSSYMLQALDAVSERTQQAEAARGGLTVTEVRESLAEPLRETFGFEHAFVLNKDGSLLFASARGKELSGAEQARIAPLLKTLSGTVGSRNEATGVVDQGGIAGLVAIRVLDSSQVAASVVAIDDLNSDLFSALGKPFDPAAFTLAEGTQFKGLNSVSMADMADGHGLVLAWPAARHEASALSRVAPSVAILSLLLLLLCIGMLIHARRGAAALVRSEAEASQLASRDSLTGLPNRVQFLAELERAITDLPPGDLLAVMFIDLDGFKDINDTLGHSYGDALLRTVGDRLSKGLIGRSVAARFGGDEFVLMTRAPDNDRISQQIDMVMRALHDPVVVEGVTLSVAASVGVALAPEDANNVPDLLRRADIALYRAKSRRRGGAVRFEPQFERELKRRRSLEIELADALEHEQFSLVFQPEIDVETRRIVGFEALLRWDHPGRGRLLPVDFLWVAEGTTLITRIDSWVLRTACMQARDLGDVTLAVNMSPVTLRHAGVADEVMRILEETGFPPHRLEIEITETAIIGEAREITDVLARLRNSGIRLALDDFGTGHASLLHVRNLPVSKIKIDRTFICNLGVARDAASIVEYVVRLGRSLGITLTAEGVETEEQLRFLRAFGAQQAQGYLFSAPLPVEAATAMLEANRKAFPALVRPWRRTVSERLV</sequence>
<dbReference type="InterPro" id="IPR052155">
    <property type="entry name" value="Biofilm_reg_signaling"/>
</dbReference>
<dbReference type="Pfam" id="PF00563">
    <property type="entry name" value="EAL"/>
    <property type="match status" value="1"/>
</dbReference>
<evidence type="ECO:0000256" key="1">
    <source>
        <dbReference type="SAM" id="Phobius"/>
    </source>
</evidence>
<keyword evidence="1" id="KW-0472">Membrane</keyword>
<dbReference type="InterPro" id="IPR000160">
    <property type="entry name" value="GGDEF_dom"/>
</dbReference>
<proteinExistence type="predicted"/>
<feature type="transmembrane region" description="Helical" evidence="1">
    <location>
        <begin position="219"/>
        <end position="241"/>
    </location>
</feature>
<dbReference type="SMART" id="SM00052">
    <property type="entry name" value="EAL"/>
    <property type="match status" value="1"/>
</dbReference>
<dbReference type="PROSITE" id="PS50883">
    <property type="entry name" value="EAL"/>
    <property type="match status" value="1"/>
</dbReference>
<gene>
    <name evidence="4" type="ORF">GCM10007301_14020</name>
</gene>
<dbReference type="Gene3D" id="3.20.20.450">
    <property type="entry name" value="EAL domain"/>
    <property type="match status" value="1"/>
</dbReference>
<dbReference type="PROSITE" id="PS50887">
    <property type="entry name" value="GGDEF"/>
    <property type="match status" value="1"/>
</dbReference>
<dbReference type="CDD" id="cd01949">
    <property type="entry name" value="GGDEF"/>
    <property type="match status" value="1"/>
</dbReference>
<organism evidence="4 5">
    <name type="scientific">Azorhizobium oxalatiphilum</name>
    <dbReference type="NCBI Taxonomy" id="980631"/>
    <lineage>
        <taxon>Bacteria</taxon>
        <taxon>Pseudomonadati</taxon>
        <taxon>Pseudomonadota</taxon>
        <taxon>Alphaproteobacteria</taxon>
        <taxon>Hyphomicrobiales</taxon>
        <taxon>Xanthobacteraceae</taxon>
        <taxon>Azorhizobium</taxon>
    </lineage>
</organism>
<dbReference type="InterPro" id="IPR035919">
    <property type="entry name" value="EAL_sf"/>
</dbReference>
<evidence type="ECO:0000259" key="3">
    <source>
        <dbReference type="PROSITE" id="PS50887"/>
    </source>
</evidence>
<dbReference type="EMBL" id="BMCT01000001">
    <property type="protein sequence ID" value="GGF55568.1"/>
    <property type="molecule type" value="Genomic_DNA"/>
</dbReference>
<keyword evidence="1" id="KW-1133">Transmembrane helix</keyword>
<dbReference type="PANTHER" id="PTHR44757">
    <property type="entry name" value="DIGUANYLATE CYCLASE DGCP"/>
    <property type="match status" value="1"/>
</dbReference>
<dbReference type="PANTHER" id="PTHR44757:SF2">
    <property type="entry name" value="BIOFILM ARCHITECTURE MAINTENANCE PROTEIN MBAA"/>
    <property type="match status" value="1"/>
</dbReference>
<feature type="domain" description="EAL" evidence="2">
    <location>
        <begin position="429"/>
        <end position="678"/>
    </location>
</feature>
<dbReference type="AlphaFoldDB" id="A0A917F8J5"/>
<dbReference type="CDD" id="cd01948">
    <property type="entry name" value="EAL"/>
    <property type="match status" value="1"/>
</dbReference>
<accession>A0A917F8J5</accession>
<reference evidence="4" key="2">
    <citation type="submission" date="2020-09" db="EMBL/GenBank/DDBJ databases">
        <authorList>
            <person name="Sun Q."/>
            <person name="Sedlacek I."/>
        </authorList>
    </citation>
    <scope>NUCLEOTIDE SEQUENCE</scope>
    <source>
        <strain evidence="4">CCM 7897</strain>
    </source>
</reference>
<dbReference type="NCBIfam" id="TIGR00254">
    <property type="entry name" value="GGDEF"/>
    <property type="match status" value="1"/>
</dbReference>
<dbReference type="Gene3D" id="3.30.70.270">
    <property type="match status" value="1"/>
</dbReference>
<keyword evidence="1" id="KW-0812">Transmembrane</keyword>
<dbReference type="InterPro" id="IPR029787">
    <property type="entry name" value="Nucleotide_cyclase"/>
</dbReference>